<comment type="subcellular location">
    <subcellularLocation>
        <location evidence="1">Membrane</location>
        <topology evidence="1">Multi-pass membrane protein</topology>
    </subcellularLocation>
</comment>
<comment type="similarity">
    <text evidence="2">Belongs to the SLC29A/ENT transporter (TC 2.A.57) family.</text>
</comment>
<dbReference type="PANTHER" id="PTHR10332">
    <property type="entry name" value="EQUILIBRATIVE NUCLEOSIDE TRANSPORTER"/>
    <property type="match status" value="1"/>
</dbReference>
<protein>
    <submittedName>
        <fullName evidence="7">Uncharacterized protein</fullName>
    </submittedName>
</protein>
<keyword evidence="8" id="KW-1185">Reference proteome</keyword>
<dbReference type="OrthoDB" id="1856718at2759"/>
<keyword evidence="3" id="KW-0813">Transport</keyword>
<reference evidence="7" key="1">
    <citation type="journal article" date="2021" name="Mol. Ecol. Resour.">
        <title>Apolygus lucorum genome provides insights into omnivorousness and mesophyll feeding.</title>
        <authorList>
            <person name="Liu Y."/>
            <person name="Liu H."/>
            <person name="Wang H."/>
            <person name="Huang T."/>
            <person name="Liu B."/>
            <person name="Yang B."/>
            <person name="Yin L."/>
            <person name="Li B."/>
            <person name="Zhang Y."/>
            <person name="Zhang S."/>
            <person name="Jiang F."/>
            <person name="Zhang X."/>
            <person name="Ren Y."/>
            <person name="Wang B."/>
            <person name="Wang S."/>
            <person name="Lu Y."/>
            <person name="Wu K."/>
            <person name="Fan W."/>
            <person name="Wang G."/>
        </authorList>
    </citation>
    <scope>NUCLEOTIDE SEQUENCE</scope>
    <source>
        <strain evidence="7">12Hb</strain>
    </source>
</reference>
<dbReference type="InterPro" id="IPR002259">
    <property type="entry name" value="Eqnu_transpt"/>
</dbReference>
<evidence type="ECO:0000256" key="1">
    <source>
        <dbReference type="ARBA" id="ARBA00004141"/>
    </source>
</evidence>
<evidence type="ECO:0000256" key="3">
    <source>
        <dbReference type="ARBA" id="ARBA00022448"/>
    </source>
</evidence>
<name>A0A6A4JHE1_APOLU</name>
<organism evidence="7 8">
    <name type="scientific">Apolygus lucorum</name>
    <name type="common">Small green plant bug</name>
    <name type="synonym">Lygocoris lucorum</name>
    <dbReference type="NCBI Taxonomy" id="248454"/>
    <lineage>
        <taxon>Eukaryota</taxon>
        <taxon>Metazoa</taxon>
        <taxon>Ecdysozoa</taxon>
        <taxon>Arthropoda</taxon>
        <taxon>Hexapoda</taxon>
        <taxon>Insecta</taxon>
        <taxon>Pterygota</taxon>
        <taxon>Neoptera</taxon>
        <taxon>Paraneoptera</taxon>
        <taxon>Hemiptera</taxon>
        <taxon>Heteroptera</taxon>
        <taxon>Panheteroptera</taxon>
        <taxon>Cimicomorpha</taxon>
        <taxon>Miridae</taxon>
        <taxon>Mirini</taxon>
        <taxon>Apolygus</taxon>
    </lineage>
</organism>
<sequence length="500" mass="56176">MASLYVALQKARRSNLGRVFGFSRNDEGERVPLLDPREKTTFLTPEPVRLTPAWEETNLTNDELNFKEVTMEQAQLETNPPKDRWRIVYMILLLHGMGTLMPWNMFINARSYFVDYKLSANYTGLEEKDNWYSKDFMPYLGIAAQGPNLLFNWANIFIQIGGKLTTRIVWSIVVEMLCFIVTVALAMTESSSWPALFFYSTMAIVIVINMANGIYQNTVYGMAAKLPPSYTGAIILGSNISGTFSSLISIGSLWIAPNPRTAAIYYFITALFVLSLCFDTYFALPLNRFYKYHELMSQKEIQKKAKDNANLSSRTPYWKIFKECSGQCFNIFFTFFVTLAVFPAVDSSVLQVDPNFVVGGSYYVEVMCFLTFNVASMIGSCLPALGSWPGPRWLWIPVVLRVAFIPLFLLCNYQPQGVNRVLQVLIPYDWAYFSIGSLLGLTSGYYSSVALMYCPGTVSSPQYVSTASMFGAACIITGIAAGIITSFCFPWVVANLTLPL</sequence>
<dbReference type="Pfam" id="PF01733">
    <property type="entry name" value="Nucleoside_tran"/>
    <property type="match status" value="1"/>
</dbReference>
<keyword evidence="6" id="KW-0472">Membrane</keyword>
<keyword evidence="4" id="KW-0812">Transmembrane</keyword>
<comment type="caution">
    <text evidence="7">The sequence shown here is derived from an EMBL/GenBank/DDBJ whole genome shotgun (WGS) entry which is preliminary data.</text>
</comment>
<dbReference type="EMBL" id="WIXP02000006">
    <property type="protein sequence ID" value="KAF6209614.1"/>
    <property type="molecule type" value="Genomic_DNA"/>
</dbReference>
<dbReference type="Proteomes" id="UP000466442">
    <property type="component" value="Unassembled WGS sequence"/>
</dbReference>
<dbReference type="PIRSF" id="PIRSF016379">
    <property type="entry name" value="ENT"/>
    <property type="match status" value="1"/>
</dbReference>
<dbReference type="GO" id="GO:0005886">
    <property type="term" value="C:plasma membrane"/>
    <property type="evidence" value="ECO:0007669"/>
    <property type="project" value="TreeGrafter"/>
</dbReference>
<evidence type="ECO:0000256" key="6">
    <source>
        <dbReference type="ARBA" id="ARBA00023136"/>
    </source>
</evidence>
<accession>A0A6A4JHE1</accession>
<keyword evidence="5" id="KW-1133">Transmembrane helix</keyword>
<evidence type="ECO:0000256" key="5">
    <source>
        <dbReference type="ARBA" id="ARBA00022989"/>
    </source>
</evidence>
<evidence type="ECO:0000313" key="8">
    <source>
        <dbReference type="Proteomes" id="UP000466442"/>
    </source>
</evidence>
<dbReference type="PRINTS" id="PR01130">
    <property type="entry name" value="DERENTRNSPRT"/>
</dbReference>
<dbReference type="GO" id="GO:0005337">
    <property type="term" value="F:nucleoside transmembrane transporter activity"/>
    <property type="evidence" value="ECO:0007669"/>
    <property type="project" value="InterPro"/>
</dbReference>
<evidence type="ECO:0000313" key="7">
    <source>
        <dbReference type="EMBL" id="KAF6209614.1"/>
    </source>
</evidence>
<proteinExistence type="inferred from homology"/>
<evidence type="ECO:0000256" key="2">
    <source>
        <dbReference type="ARBA" id="ARBA00007965"/>
    </source>
</evidence>
<dbReference type="PANTHER" id="PTHR10332:SF80">
    <property type="entry name" value="EQUILIBRATIVE NUCLEOSIDE TRANSPORTER 2, ISOFORM A"/>
    <property type="match status" value="1"/>
</dbReference>
<dbReference type="AlphaFoldDB" id="A0A6A4JHE1"/>
<evidence type="ECO:0000256" key="4">
    <source>
        <dbReference type="ARBA" id="ARBA00022692"/>
    </source>
</evidence>
<gene>
    <name evidence="7" type="ORF">GE061_015362</name>
</gene>